<dbReference type="PANTHER" id="PTHR24113">
    <property type="entry name" value="RAN GTPASE-ACTIVATING PROTEIN 1"/>
    <property type="match status" value="1"/>
</dbReference>
<dbReference type="PANTHER" id="PTHR24113:SF12">
    <property type="entry name" value="RAN GTPASE-ACTIVATING PROTEIN 1"/>
    <property type="match status" value="1"/>
</dbReference>
<feature type="region of interest" description="Disordered" evidence="4">
    <location>
        <begin position="57"/>
        <end position="77"/>
    </location>
</feature>
<protein>
    <submittedName>
        <fullName evidence="5">Uncharacterized protein</fullName>
    </submittedName>
</protein>
<dbReference type="EMBL" id="KZ453045">
    <property type="protein sequence ID" value="PKA47870.1"/>
    <property type="molecule type" value="Genomic_DNA"/>
</dbReference>
<proteinExistence type="predicted"/>
<dbReference type="GO" id="GO:0031267">
    <property type="term" value="F:small GTPase binding"/>
    <property type="evidence" value="ECO:0007669"/>
    <property type="project" value="TreeGrafter"/>
</dbReference>
<dbReference type="SUPFAM" id="SSF52047">
    <property type="entry name" value="RNI-like"/>
    <property type="match status" value="1"/>
</dbReference>
<dbReference type="AlphaFoldDB" id="A0A2H9ZX39"/>
<dbReference type="GO" id="GO:0048471">
    <property type="term" value="C:perinuclear region of cytoplasm"/>
    <property type="evidence" value="ECO:0007669"/>
    <property type="project" value="TreeGrafter"/>
</dbReference>
<dbReference type="Gene3D" id="3.80.10.10">
    <property type="entry name" value="Ribonuclease Inhibitor"/>
    <property type="match status" value="1"/>
</dbReference>
<dbReference type="GO" id="GO:0005829">
    <property type="term" value="C:cytosol"/>
    <property type="evidence" value="ECO:0007669"/>
    <property type="project" value="TreeGrafter"/>
</dbReference>
<keyword evidence="6" id="KW-1185">Reference proteome</keyword>
<evidence type="ECO:0000313" key="5">
    <source>
        <dbReference type="EMBL" id="PKA47870.1"/>
    </source>
</evidence>
<dbReference type="InterPro" id="IPR001611">
    <property type="entry name" value="Leu-rich_rpt"/>
</dbReference>
<dbReference type="GO" id="GO:0005096">
    <property type="term" value="F:GTPase activator activity"/>
    <property type="evidence" value="ECO:0007669"/>
    <property type="project" value="UniProtKB-KW"/>
</dbReference>
<accession>A0A2H9ZX39</accession>
<evidence type="ECO:0000256" key="1">
    <source>
        <dbReference type="ARBA" id="ARBA00022468"/>
    </source>
</evidence>
<dbReference type="OrthoDB" id="120976at2759"/>
<evidence type="ECO:0000313" key="6">
    <source>
        <dbReference type="Proteomes" id="UP000236161"/>
    </source>
</evidence>
<evidence type="ECO:0000256" key="3">
    <source>
        <dbReference type="ARBA" id="ARBA00022737"/>
    </source>
</evidence>
<dbReference type="Pfam" id="PF13516">
    <property type="entry name" value="LRR_6"/>
    <property type="match status" value="2"/>
</dbReference>
<evidence type="ECO:0000256" key="4">
    <source>
        <dbReference type="SAM" id="MobiDB-lite"/>
    </source>
</evidence>
<keyword evidence="2" id="KW-0433">Leucine-rich repeat</keyword>
<dbReference type="GO" id="GO:0005634">
    <property type="term" value="C:nucleus"/>
    <property type="evidence" value="ECO:0007669"/>
    <property type="project" value="TreeGrafter"/>
</dbReference>
<dbReference type="GO" id="GO:0006913">
    <property type="term" value="P:nucleocytoplasmic transport"/>
    <property type="evidence" value="ECO:0007669"/>
    <property type="project" value="TreeGrafter"/>
</dbReference>
<dbReference type="InterPro" id="IPR032675">
    <property type="entry name" value="LRR_dom_sf"/>
</dbReference>
<dbReference type="InterPro" id="IPR027038">
    <property type="entry name" value="RanGap"/>
</dbReference>
<keyword evidence="3" id="KW-0677">Repeat</keyword>
<dbReference type="STRING" id="1088818.A0A2H9ZX39"/>
<name>A0A2H9ZX39_9ASPA</name>
<keyword evidence="1" id="KW-0343">GTPase activation</keyword>
<organism evidence="5 6">
    <name type="scientific">Apostasia shenzhenica</name>
    <dbReference type="NCBI Taxonomy" id="1088818"/>
    <lineage>
        <taxon>Eukaryota</taxon>
        <taxon>Viridiplantae</taxon>
        <taxon>Streptophyta</taxon>
        <taxon>Embryophyta</taxon>
        <taxon>Tracheophyta</taxon>
        <taxon>Spermatophyta</taxon>
        <taxon>Magnoliopsida</taxon>
        <taxon>Liliopsida</taxon>
        <taxon>Asparagales</taxon>
        <taxon>Orchidaceae</taxon>
        <taxon>Apostasioideae</taxon>
        <taxon>Apostasia</taxon>
    </lineage>
</organism>
<evidence type="ECO:0000256" key="2">
    <source>
        <dbReference type="ARBA" id="ARBA00022614"/>
    </source>
</evidence>
<sequence>METSALMPFYSFSGRILAAAAPSRRTRCLKPFSLPVSSPTQTLAGWRRRSLAVVPRAAAESRGSTGRKAYRQSQGQPSLPNVPLKEIAAVVAPAGAFLAVTFVLWKVVEKVLMPKPSGQRSNENKSPIDGVKWSFSPGTNLTMGNIFKLERDSRQKLNEFVKELRTFRSVDLSGRNFGDDGLFFLAESLGYNQIAEEVDFSGNGITAAGLKAFDGVLQANSVLKTLNLSGNVVGDEGAKVTTFFWRGSGDLLLEVDEMAIKVHCILEPVHELYLIHGRNTSSQLCTLYRGCARNCVRVCSRNCEAARESVRGTARVHTEHESLCAERRGCAVELRDCARNCKAAGESVCRTA</sequence>
<reference evidence="5 6" key="1">
    <citation type="journal article" date="2017" name="Nature">
        <title>The Apostasia genome and the evolution of orchids.</title>
        <authorList>
            <person name="Zhang G.Q."/>
            <person name="Liu K.W."/>
            <person name="Li Z."/>
            <person name="Lohaus R."/>
            <person name="Hsiao Y.Y."/>
            <person name="Niu S.C."/>
            <person name="Wang J.Y."/>
            <person name="Lin Y.C."/>
            <person name="Xu Q."/>
            <person name="Chen L.J."/>
            <person name="Yoshida K."/>
            <person name="Fujiwara S."/>
            <person name="Wang Z.W."/>
            <person name="Zhang Y.Q."/>
            <person name="Mitsuda N."/>
            <person name="Wang M."/>
            <person name="Liu G.H."/>
            <person name="Pecoraro L."/>
            <person name="Huang H.X."/>
            <person name="Xiao X.J."/>
            <person name="Lin M."/>
            <person name="Wu X.Y."/>
            <person name="Wu W.L."/>
            <person name="Chen Y.Y."/>
            <person name="Chang S.B."/>
            <person name="Sakamoto S."/>
            <person name="Ohme-Takagi M."/>
            <person name="Yagi M."/>
            <person name="Zeng S.J."/>
            <person name="Shen C.Y."/>
            <person name="Yeh C.M."/>
            <person name="Luo Y.B."/>
            <person name="Tsai W.C."/>
            <person name="Van de Peer Y."/>
            <person name="Liu Z.J."/>
        </authorList>
    </citation>
    <scope>NUCLEOTIDE SEQUENCE [LARGE SCALE GENOMIC DNA]</scope>
    <source>
        <strain evidence="6">cv. Shenzhen</strain>
        <tissue evidence="5">Stem</tissue>
    </source>
</reference>
<dbReference type="Proteomes" id="UP000236161">
    <property type="component" value="Unassembled WGS sequence"/>
</dbReference>
<gene>
    <name evidence="5" type="ORF">AXF42_Ash019881</name>
</gene>